<dbReference type="AlphaFoldDB" id="A0AAV7DZI3"/>
<dbReference type="InterPro" id="IPR019481">
    <property type="entry name" value="TFIIIC_triple_barrel"/>
</dbReference>
<organism evidence="3 4">
    <name type="scientific">Aristolochia fimbriata</name>
    <name type="common">White veined hardy Dutchman's pipe vine</name>
    <dbReference type="NCBI Taxonomy" id="158543"/>
    <lineage>
        <taxon>Eukaryota</taxon>
        <taxon>Viridiplantae</taxon>
        <taxon>Streptophyta</taxon>
        <taxon>Embryophyta</taxon>
        <taxon>Tracheophyta</taxon>
        <taxon>Spermatophyta</taxon>
        <taxon>Magnoliopsida</taxon>
        <taxon>Magnoliidae</taxon>
        <taxon>Piperales</taxon>
        <taxon>Aristolochiaceae</taxon>
        <taxon>Aristolochia</taxon>
    </lineage>
</organism>
<dbReference type="InterPro" id="IPR042771">
    <property type="entry name" value="GTF3C6-like"/>
</dbReference>
<evidence type="ECO:0000259" key="2">
    <source>
        <dbReference type="Pfam" id="PF10419"/>
    </source>
</evidence>
<evidence type="ECO:0000256" key="1">
    <source>
        <dbReference type="SAM" id="MobiDB-lite"/>
    </source>
</evidence>
<comment type="caution">
    <text evidence="3">The sequence shown here is derived from an EMBL/GenBank/DDBJ whole genome shotgun (WGS) entry which is preliminary data.</text>
</comment>
<keyword evidence="4" id="KW-1185">Reference proteome</keyword>
<accession>A0AAV7DZI3</accession>
<dbReference type="Proteomes" id="UP000825729">
    <property type="component" value="Unassembled WGS sequence"/>
</dbReference>
<protein>
    <recommendedName>
        <fullName evidence="2">Transcription factor TFIIIC triple barrel domain-containing protein</fullName>
    </recommendedName>
</protein>
<reference evidence="3 4" key="1">
    <citation type="submission" date="2021-07" db="EMBL/GenBank/DDBJ databases">
        <title>The Aristolochia fimbriata genome: insights into angiosperm evolution, floral development and chemical biosynthesis.</title>
        <authorList>
            <person name="Jiao Y."/>
        </authorList>
    </citation>
    <scope>NUCLEOTIDE SEQUENCE [LARGE SCALE GENOMIC DNA]</scope>
    <source>
        <strain evidence="3">IBCAS-2021</strain>
        <tissue evidence="3">Leaf</tissue>
    </source>
</reference>
<feature type="domain" description="Transcription factor TFIIIC triple barrel" evidence="2">
    <location>
        <begin position="16"/>
        <end position="125"/>
    </location>
</feature>
<dbReference type="Gene3D" id="2.60.40.4370">
    <property type="match status" value="1"/>
</dbReference>
<gene>
    <name evidence="3" type="ORF">H6P81_016865</name>
</gene>
<name>A0AAV7DZI3_ARIFI</name>
<dbReference type="GO" id="GO:0000127">
    <property type="term" value="C:transcription factor TFIIIC complex"/>
    <property type="evidence" value="ECO:0007669"/>
    <property type="project" value="TreeGrafter"/>
</dbReference>
<sequence length="139" mass="15539">MDPGGEQNGYADEDKEEEEFVLLDLDEVCGQIDIPANCPYVLSDLNTSNPILIIGDKLKLIGEYQETVGTCYAFSEQEVAGHMHGETQTPEENVSMRKHNGADPSQTLQKQIRPIAQLHKILKFRLFSEDNDKCEGGKK</sequence>
<dbReference type="PANTHER" id="PTHR21860">
    <property type="entry name" value="TRANSCRIPTION INITIATION FACTOR IIIC TFIIIC , POLYPEPTIDE 6-RELATED"/>
    <property type="match status" value="1"/>
</dbReference>
<dbReference type="Pfam" id="PF10419">
    <property type="entry name" value="TFIIIC_sub6"/>
    <property type="match status" value="1"/>
</dbReference>
<dbReference type="FunFam" id="2.60.40.4370:FF:000002">
    <property type="entry name" value="Transcription factor TFIIIC, tau55-related protein"/>
    <property type="match status" value="1"/>
</dbReference>
<dbReference type="GO" id="GO:0006383">
    <property type="term" value="P:transcription by RNA polymerase III"/>
    <property type="evidence" value="ECO:0007669"/>
    <property type="project" value="InterPro"/>
</dbReference>
<feature type="region of interest" description="Disordered" evidence="1">
    <location>
        <begin position="84"/>
        <end position="104"/>
    </location>
</feature>
<evidence type="ECO:0000313" key="4">
    <source>
        <dbReference type="Proteomes" id="UP000825729"/>
    </source>
</evidence>
<dbReference type="EMBL" id="JAINDJ010000007">
    <property type="protein sequence ID" value="KAG9441011.1"/>
    <property type="molecule type" value="Genomic_DNA"/>
</dbReference>
<evidence type="ECO:0000313" key="3">
    <source>
        <dbReference type="EMBL" id="KAG9441011.1"/>
    </source>
</evidence>
<proteinExistence type="predicted"/>
<dbReference type="PANTHER" id="PTHR21860:SF2">
    <property type="entry name" value="GENERAL TRANSCRIPTION FACTOR 3C POLYPEPTIDE 6"/>
    <property type="match status" value="1"/>
</dbReference>